<gene>
    <name evidence="1" type="ORF">ACFQE5_00990</name>
</gene>
<evidence type="ECO:0000313" key="1">
    <source>
        <dbReference type="EMBL" id="MFC5992782.1"/>
    </source>
</evidence>
<name>A0ABW1IWS1_9PSEU</name>
<accession>A0ABW1IWS1</accession>
<dbReference type="SUPFAM" id="SSF53098">
    <property type="entry name" value="Ribonuclease H-like"/>
    <property type="match status" value="1"/>
</dbReference>
<dbReference type="Proteomes" id="UP001596302">
    <property type="component" value="Unassembled WGS sequence"/>
</dbReference>
<comment type="caution">
    <text evidence="1">The sequence shown here is derived from an EMBL/GenBank/DDBJ whole genome shotgun (WGS) entry which is preliminary data.</text>
</comment>
<dbReference type="InterPro" id="IPR012337">
    <property type="entry name" value="RNaseH-like_sf"/>
</dbReference>
<organism evidence="1 2">
    <name type="scientific">Pseudonocardia hispaniensis</name>
    <dbReference type="NCBI Taxonomy" id="904933"/>
    <lineage>
        <taxon>Bacteria</taxon>
        <taxon>Bacillati</taxon>
        <taxon>Actinomycetota</taxon>
        <taxon>Actinomycetes</taxon>
        <taxon>Pseudonocardiales</taxon>
        <taxon>Pseudonocardiaceae</taxon>
        <taxon>Pseudonocardia</taxon>
    </lineage>
</organism>
<protein>
    <submittedName>
        <fullName evidence="1">Uncharacterized protein</fullName>
    </submittedName>
</protein>
<dbReference type="RefSeq" id="WP_379581662.1">
    <property type="nucleotide sequence ID" value="NZ_JBHSQW010000001.1"/>
</dbReference>
<sequence length="156" mass="17461">MPLDNVYVTSHIHVDGPIPGPHSLLSLASAAHTADGVLITTFTMNLRELPGATLHPIALRSWRHRAEDWLTTHRASRPPAIAMSAYSSWVEQLPGRPVFVADPEARDYLFLYWYLQRFTGRWPFTRTSTNAAIREQLPTVPVCTLSGCREPLAQTS</sequence>
<dbReference type="EMBL" id="JBHSQW010000001">
    <property type="protein sequence ID" value="MFC5992782.1"/>
    <property type="molecule type" value="Genomic_DNA"/>
</dbReference>
<reference evidence="2" key="1">
    <citation type="journal article" date="2019" name="Int. J. Syst. Evol. Microbiol.">
        <title>The Global Catalogue of Microorganisms (GCM) 10K type strain sequencing project: providing services to taxonomists for standard genome sequencing and annotation.</title>
        <authorList>
            <consortium name="The Broad Institute Genomics Platform"/>
            <consortium name="The Broad Institute Genome Sequencing Center for Infectious Disease"/>
            <person name="Wu L."/>
            <person name="Ma J."/>
        </authorList>
    </citation>
    <scope>NUCLEOTIDE SEQUENCE [LARGE SCALE GENOMIC DNA]</scope>
    <source>
        <strain evidence="2">CCM 8391</strain>
    </source>
</reference>
<keyword evidence="2" id="KW-1185">Reference proteome</keyword>
<evidence type="ECO:0000313" key="2">
    <source>
        <dbReference type="Proteomes" id="UP001596302"/>
    </source>
</evidence>
<proteinExistence type="predicted"/>